<evidence type="ECO:0000256" key="1">
    <source>
        <dbReference type="ARBA" id="ARBA00010688"/>
    </source>
</evidence>
<dbReference type="EMBL" id="CP090958">
    <property type="protein sequence ID" value="WGW13293.1"/>
    <property type="molecule type" value="Genomic_DNA"/>
</dbReference>
<dbReference type="RefSeq" id="WP_349640109.1">
    <property type="nucleotide sequence ID" value="NZ_CP090958.1"/>
</dbReference>
<dbReference type="SUPFAM" id="SSF53613">
    <property type="entry name" value="Ribokinase-like"/>
    <property type="match status" value="1"/>
</dbReference>
<evidence type="ECO:0000313" key="6">
    <source>
        <dbReference type="Proteomes" id="UP001209083"/>
    </source>
</evidence>
<evidence type="ECO:0000313" key="5">
    <source>
        <dbReference type="EMBL" id="WGW13293.1"/>
    </source>
</evidence>
<dbReference type="InterPro" id="IPR029056">
    <property type="entry name" value="Ribokinase-like"/>
</dbReference>
<organism evidence="5 6">
    <name type="scientific">Saxibacter everestensis</name>
    <dbReference type="NCBI Taxonomy" id="2909229"/>
    <lineage>
        <taxon>Bacteria</taxon>
        <taxon>Bacillati</taxon>
        <taxon>Actinomycetota</taxon>
        <taxon>Actinomycetes</taxon>
        <taxon>Micrococcales</taxon>
        <taxon>Brevibacteriaceae</taxon>
        <taxon>Saxibacter</taxon>
    </lineage>
</organism>
<protein>
    <submittedName>
        <fullName evidence="5">PfkB family carbohydrate kinase</fullName>
    </submittedName>
</protein>
<accession>A0ABY8QWI0</accession>
<gene>
    <name evidence="5" type="ORF">LWF01_05865</name>
</gene>
<keyword evidence="3 5" id="KW-0418">Kinase</keyword>
<evidence type="ECO:0000259" key="4">
    <source>
        <dbReference type="Pfam" id="PF00294"/>
    </source>
</evidence>
<dbReference type="InterPro" id="IPR050306">
    <property type="entry name" value="PfkB_Carbo_kinase"/>
</dbReference>
<dbReference type="Gene3D" id="3.40.1190.20">
    <property type="match status" value="1"/>
</dbReference>
<keyword evidence="6" id="KW-1185">Reference proteome</keyword>
<evidence type="ECO:0000256" key="3">
    <source>
        <dbReference type="ARBA" id="ARBA00022777"/>
    </source>
</evidence>
<dbReference type="InterPro" id="IPR011611">
    <property type="entry name" value="PfkB_dom"/>
</dbReference>
<feature type="domain" description="Carbohydrate kinase PfkB" evidence="4">
    <location>
        <begin position="16"/>
        <end position="259"/>
    </location>
</feature>
<comment type="similarity">
    <text evidence="1">Belongs to the carbohydrate kinase PfkB family.</text>
</comment>
<name>A0ABY8QWI0_9MICO</name>
<dbReference type="PANTHER" id="PTHR43085:SF41">
    <property type="entry name" value="FRUCTOSELYSINE 6-KINASE"/>
    <property type="match status" value="1"/>
</dbReference>
<keyword evidence="2" id="KW-0808">Transferase</keyword>
<evidence type="ECO:0000256" key="2">
    <source>
        <dbReference type="ARBA" id="ARBA00022679"/>
    </source>
</evidence>
<dbReference type="GO" id="GO:0016301">
    <property type="term" value="F:kinase activity"/>
    <property type="evidence" value="ECO:0007669"/>
    <property type="project" value="UniProtKB-KW"/>
</dbReference>
<dbReference type="Pfam" id="PF00294">
    <property type="entry name" value="PfkB"/>
    <property type="match status" value="1"/>
</dbReference>
<proteinExistence type="inferred from homology"/>
<dbReference type="PANTHER" id="PTHR43085">
    <property type="entry name" value="HEXOKINASE FAMILY MEMBER"/>
    <property type="match status" value="1"/>
</dbReference>
<sequence>MRAVVIGDNIVDLFVEQGQASIGGNCLNVAVHLHRLGISTHYIGSVGDDEVGLAVIDALTQEGLAVDGIERIPGRPTGYARIHHVNGERYFADFDRGASAVSPSVRQWAAVDGASIIHTSYSSLLEDALPRLASIAPVSFDFDAHIDDAYARTLMPHVSHAFFSAAGHAPADLKDYAGRLLSGGVETVTTTLGNEGALHFRSSGAWEQSSSRITAVDTLGAGDAFIAVMLASILNDQAPHESMAQATIRAAEVCKSVGSLGLFIGANLVHEHISPHGRQREKMS</sequence>
<dbReference type="Proteomes" id="UP001209083">
    <property type="component" value="Chromosome"/>
</dbReference>
<reference evidence="5 6" key="1">
    <citation type="submission" date="2023-05" db="EMBL/GenBank/DDBJ databases">
        <title>Lithophilousrod everest ZFBP1038 complete genpme.</title>
        <authorList>
            <person name="Tian M."/>
        </authorList>
    </citation>
    <scope>NUCLEOTIDE SEQUENCE [LARGE SCALE GENOMIC DNA]</scope>
    <source>
        <strain evidence="5 6">ZFBP1038</strain>
    </source>
</reference>